<evidence type="ECO:0000313" key="2">
    <source>
        <dbReference type="EMBL" id="KNZ51682.1"/>
    </source>
</evidence>
<dbReference type="VEuPathDB" id="FungiDB:VP01_3862g1"/>
<feature type="compositionally biased region" description="Basic and acidic residues" evidence="1">
    <location>
        <begin position="326"/>
        <end position="339"/>
    </location>
</feature>
<dbReference type="OrthoDB" id="2505396at2759"/>
<keyword evidence="3" id="KW-1185">Reference proteome</keyword>
<dbReference type="EMBL" id="LAVV01008904">
    <property type="protein sequence ID" value="KNZ51682.1"/>
    <property type="molecule type" value="Genomic_DNA"/>
</dbReference>
<feature type="region of interest" description="Disordered" evidence="1">
    <location>
        <begin position="18"/>
        <end position="55"/>
    </location>
</feature>
<feature type="compositionally biased region" description="Polar residues" evidence="1">
    <location>
        <begin position="133"/>
        <end position="150"/>
    </location>
</feature>
<protein>
    <submittedName>
        <fullName evidence="2">Uncharacterized protein</fullName>
    </submittedName>
</protein>
<gene>
    <name evidence="2" type="ORF">VP01_3862g1</name>
</gene>
<name>A0A0L6UTV3_9BASI</name>
<dbReference type="Proteomes" id="UP000037035">
    <property type="component" value="Unassembled WGS sequence"/>
</dbReference>
<feature type="compositionally biased region" description="Polar residues" evidence="1">
    <location>
        <begin position="205"/>
        <end position="220"/>
    </location>
</feature>
<proteinExistence type="predicted"/>
<feature type="compositionally biased region" description="Basic and acidic residues" evidence="1">
    <location>
        <begin position="30"/>
        <end position="40"/>
    </location>
</feature>
<sequence length="358" mass="39393">MGFPFSCPCLCWPSQRRHHQQQQEQQLIHSHSEPEADERTPLVSNPPPVTSAPSFPLIDTAQQQADEAAANKIISQTVRCLVDVYSHAPFSHLKLRGTATTSDLTTAEQRHTPDGSSSDWRAYDPPRAPPITSKASKYHLSTSSDYQSTPPHHGAQAAAQKRSFHSLKTIVNHQDVPSEPAGDECDTRLSASLIEQQTAPLLHRLSSSATLPESTQSSQPDRGHTRRNSFAPTSCSTQFDTIRTFQTARDHPNMASDDDDDDNNPQDLTLTNDFPVAHLDTARIINLPQLSSTPDFVTRLWDQPNPSASASHPPDTGSDQTSCQPEEPHHLTDDPKKLAEMISNGFRLSDTGPILVEL</sequence>
<organism evidence="2 3">
    <name type="scientific">Puccinia sorghi</name>
    <dbReference type="NCBI Taxonomy" id="27349"/>
    <lineage>
        <taxon>Eukaryota</taxon>
        <taxon>Fungi</taxon>
        <taxon>Dikarya</taxon>
        <taxon>Basidiomycota</taxon>
        <taxon>Pucciniomycotina</taxon>
        <taxon>Pucciniomycetes</taxon>
        <taxon>Pucciniales</taxon>
        <taxon>Pucciniaceae</taxon>
        <taxon>Puccinia</taxon>
    </lineage>
</organism>
<evidence type="ECO:0000256" key="1">
    <source>
        <dbReference type="SAM" id="MobiDB-lite"/>
    </source>
</evidence>
<accession>A0A0L6UTV3</accession>
<feature type="compositionally biased region" description="Polar residues" evidence="1">
    <location>
        <begin position="228"/>
        <end position="247"/>
    </location>
</feature>
<reference evidence="2 3" key="1">
    <citation type="submission" date="2015-08" db="EMBL/GenBank/DDBJ databases">
        <title>Next Generation Sequencing and Analysis of the Genome of Puccinia sorghi L Schw, the Causal Agent of Maize Common Rust.</title>
        <authorList>
            <person name="Rochi L."/>
            <person name="Burguener G."/>
            <person name="Darino M."/>
            <person name="Turjanski A."/>
            <person name="Kreff E."/>
            <person name="Dieguez M.J."/>
            <person name="Sacco F."/>
        </authorList>
    </citation>
    <scope>NUCLEOTIDE SEQUENCE [LARGE SCALE GENOMIC DNA]</scope>
    <source>
        <strain evidence="2 3">RO10H11247</strain>
    </source>
</reference>
<evidence type="ECO:0000313" key="3">
    <source>
        <dbReference type="Proteomes" id="UP000037035"/>
    </source>
</evidence>
<feature type="region of interest" description="Disordered" evidence="1">
    <location>
        <begin position="205"/>
        <end position="271"/>
    </location>
</feature>
<comment type="caution">
    <text evidence="2">The sequence shown here is derived from an EMBL/GenBank/DDBJ whole genome shotgun (WGS) entry which is preliminary data.</text>
</comment>
<feature type="region of interest" description="Disordered" evidence="1">
    <location>
        <begin position="296"/>
        <end position="358"/>
    </location>
</feature>
<dbReference type="AlphaFoldDB" id="A0A0L6UTV3"/>
<feature type="region of interest" description="Disordered" evidence="1">
    <location>
        <begin position="101"/>
        <end position="162"/>
    </location>
</feature>